<keyword evidence="4" id="KW-0963">Cytoplasm</keyword>
<dbReference type="InterPro" id="IPR003442">
    <property type="entry name" value="T6A_TsaE"/>
</dbReference>
<keyword evidence="9" id="KW-0460">Magnesium</keyword>
<evidence type="ECO:0000256" key="1">
    <source>
        <dbReference type="ARBA" id="ARBA00004496"/>
    </source>
</evidence>
<dbReference type="Pfam" id="PF02367">
    <property type="entry name" value="TsaE"/>
    <property type="match status" value="1"/>
</dbReference>
<dbReference type="NCBIfam" id="TIGR00150">
    <property type="entry name" value="T6A_YjeE"/>
    <property type="match status" value="1"/>
</dbReference>
<evidence type="ECO:0000256" key="10">
    <source>
        <dbReference type="ARBA" id="ARBA00032441"/>
    </source>
</evidence>
<dbReference type="PANTHER" id="PTHR33540">
    <property type="entry name" value="TRNA THREONYLCARBAMOYLADENOSINE BIOSYNTHESIS PROTEIN TSAE"/>
    <property type="match status" value="1"/>
</dbReference>
<organism evidence="11 12">
    <name type="scientific">Salinisphaera dokdonensis CL-ES53</name>
    <dbReference type="NCBI Taxonomy" id="1304272"/>
    <lineage>
        <taxon>Bacteria</taxon>
        <taxon>Pseudomonadati</taxon>
        <taxon>Pseudomonadota</taxon>
        <taxon>Gammaproteobacteria</taxon>
        <taxon>Salinisphaerales</taxon>
        <taxon>Salinisphaeraceae</taxon>
        <taxon>Salinisphaera</taxon>
    </lineage>
</organism>
<reference evidence="11 12" key="1">
    <citation type="submission" date="2013-03" db="EMBL/GenBank/DDBJ databases">
        <title>Salinisphaera dokdonensis CL-ES53 Genome Sequencing.</title>
        <authorList>
            <person name="Li C."/>
            <person name="Lai Q."/>
            <person name="Shao Z."/>
        </authorList>
    </citation>
    <scope>NUCLEOTIDE SEQUENCE [LARGE SCALE GENOMIC DNA]</scope>
    <source>
        <strain evidence="11 12">CL-ES53</strain>
    </source>
</reference>
<sequence>MIALADAAATDALGRHIAAALVGLDSGLVVSLAGELGAGKTALARATIQALGHDGHVVSPSYTLVEPYPLKGRTFYHLDLYRLGDPEELEFLGVREIDTGRDWVFVEWAERGTGFLPTPDIELEMVYAGTGREAHASAYSDAGKRFLYELGEAT</sequence>
<protein>
    <recommendedName>
        <fullName evidence="3">tRNA threonylcarbamoyladenosine biosynthesis protein TsaE</fullName>
    </recommendedName>
    <alternativeName>
        <fullName evidence="10">t(6)A37 threonylcarbamoyladenosine biosynthesis protein TsaE</fullName>
    </alternativeName>
</protein>
<dbReference type="RefSeq" id="WP_353108691.1">
    <property type="nucleotide sequence ID" value="NZ_APND01000001.1"/>
</dbReference>
<keyword evidence="6" id="KW-0479">Metal-binding</keyword>
<keyword evidence="12" id="KW-1185">Reference proteome</keyword>
<dbReference type="SUPFAM" id="SSF52540">
    <property type="entry name" value="P-loop containing nucleoside triphosphate hydrolases"/>
    <property type="match status" value="1"/>
</dbReference>
<gene>
    <name evidence="11" type="ORF">SADO_01670</name>
</gene>
<name>A0ABV2AXP9_9GAMM</name>
<evidence type="ECO:0000256" key="9">
    <source>
        <dbReference type="ARBA" id="ARBA00022842"/>
    </source>
</evidence>
<keyword evidence="7" id="KW-0547">Nucleotide-binding</keyword>
<proteinExistence type="inferred from homology"/>
<dbReference type="InterPro" id="IPR027417">
    <property type="entry name" value="P-loop_NTPase"/>
</dbReference>
<comment type="subcellular location">
    <subcellularLocation>
        <location evidence="1">Cytoplasm</location>
    </subcellularLocation>
</comment>
<evidence type="ECO:0000256" key="7">
    <source>
        <dbReference type="ARBA" id="ARBA00022741"/>
    </source>
</evidence>
<dbReference type="Gene3D" id="3.40.50.300">
    <property type="entry name" value="P-loop containing nucleotide triphosphate hydrolases"/>
    <property type="match status" value="1"/>
</dbReference>
<dbReference type="EMBL" id="APND01000001">
    <property type="protein sequence ID" value="MES1927923.1"/>
    <property type="molecule type" value="Genomic_DNA"/>
</dbReference>
<evidence type="ECO:0000313" key="11">
    <source>
        <dbReference type="EMBL" id="MES1927923.1"/>
    </source>
</evidence>
<dbReference type="Proteomes" id="UP001460888">
    <property type="component" value="Unassembled WGS sequence"/>
</dbReference>
<dbReference type="PANTHER" id="PTHR33540:SF2">
    <property type="entry name" value="TRNA THREONYLCARBAMOYLADENOSINE BIOSYNTHESIS PROTEIN TSAE"/>
    <property type="match status" value="1"/>
</dbReference>
<evidence type="ECO:0000256" key="6">
    <source>
        <dbReference type="ARBA" id="ARBA00022723"/>
    </source>
</evidence>
<accession>A0ABV2AXP9</accession>
<evidence type="ECO:0000313" key="12">
    <source>
        <dbReference type="Proteomes" id="UP001460888"/>
    </source>
</evidence>
<keyword evidence="5" id="KW-0819">tRNA processing</keyword>
<evidence type="ECO:0000256" key="5">
    <source>
        <dbReference type="ARBA" id="ARBA00022694"/>
    </source>
</evidence>
<keyword evidence="8" id="KW-0067">ATP-binding</keyword>
<evidence type="ECO:0000256" key="3">
    <source>
        <dbReference type="ARBA" id="ARBA00019010"/>
    </source>
</evidence>
<comment type="similarity">
    <text evidence="2">Belongs to the TsaE family.</text>
</comment>
<comment type="caution">
    <text evidence="11">The sequence shown here is derived from an EMBL/GenBank/DDBJ whole genome shotgun (WGS) entry which is preliminary data.</text>
</comment>
<evidence type="ECO:0000256" key="2">
    <source>
        <dbReference type="ARBA" id="ARBA00007599"/>
    </source>
</evidence>
<evidence type="ECO:0000256" key="4">
    <source>
        <dbReference type="ARBA" id="ARBA00022490"/>
    </source>
</evidence>
<evidence type="ECO:0000256" key="8">
    <source>
        <dbReference type="ARBA" id="ARBA00022840"/>
    </source>
</evidence>